<dbReference type="Proteomes" id="UP001274896">
    <property type="component" value="Unassembled WGS sequence"/>
</dbReference>
<dbReference type="PANTHER" id="PTHR47510:SF3">
    <property type="entry name" value="ENDO_EXONUCLEASE_PHOSPHATASE DOMAIN-CONTAINING PROTEIN"/>
    <property type="match status" value="1"/>
</dbReference>
<name>A0AAE0V9A6_9TELE</name>
<accession>A0AAE0V9A6</accession>
<evidence type="ECO:0000313" key="1">
    <source>
        <dbReference type="EMBL" id="KAK3550800.1"/>
    </source>
</evidence>
<keyword evidence="2" id="KW-1185">Reference proteome</keyword>
<dbReference type="PANTHER" id="PTHR47510">
    <property type="entry name" value="REVERSE TRANSCRIPTASE DOMAIN-CONTAINING PROTEIN"/>
    <property type="match status" value="1"/>
</dbReference>
<sequence>MPDHTIQPAKFFLVHRMEHWTQGTLGKSRGGGMCLMVNSSWCNSASVVPLTRSCTPNLELLTIKCCPFYLPWEFTSAIISTVHILPQADTDTALYKLHEALTQHQTQHRDTARFVVGNFSSANIKRATPNLYQHGKRTLDHCYTKIKDGYKAQSHPPFGKSDHATIFLMPKYKQRLKQEVLAQRDFVCCTDQSVATLQDALNDADWDMFRCSSDDVNVFTEAVVGFIGKLANDTVQKTIIRTFPNQKLWVDETIHNALRSRAAAYNARLVSGDMDSYKAV</sequence>
<proteinExistence type="predicted"/>
<protein>
    <submittedName>
        <fullName evidence="1">Uncharacterized protein</fullName>
    </submittedName>
</protein>
<evidence type="ECO:0000313" key="2">
    <source>
        <dbReference type="Proteomes" id="UP001274896"/>
    </source>
</evidence>
<dbReference type="EMBL" id="JAUCMX010000003">
    <property type="protein sequence ID" value="KAK3550800.1"/>
    <property type="molecule type" value="Genomic_DNA"/>
</dbReference>
<reference evidence="1" key="1">
    <citation type="submission" date="2023-06" db="EMBL/GenBank/DDBJ databases">
        <title>Male Hemibagrus guttatus genome.</title>
        <authorList>
            <person name="Bian C."/>
        </authorList>
    </citation>
    <scope>NUCLEOTIDE SEQUENCE</scope>
    <source>
        <strain evidence="1">Male_cb2023</strain>
        <tissue evidence="1">Muscle</tissue>
    </source>
</reference>
<organism evidence="1 2">
    <name type="scientific">Hemibagrus guttatus</name>
    <dbReference type="NCBI Taxonomy" id="175788"/>
    <lineage>
        <taxon>Eukaryota</taxon>
        <taxon>Metazoa</taxon>
        <taxon>Chordata</taxon>
        <taxon>Craniata</taxon>
        <taxon>Vertebrata</taxon>
        <taxon>Euteleostomi</taxon>
        <taxon>Actinopterygii</taxon>
        <taxon>Neopterygii</taxon>
        <taxon>Teleostei</taxon>
        <taxon>Ostariophysi</taxon>
        <taxon>Siluriformes</taxon>
        <taxon>Bagridae</taxon>
        <taxon>Hemibagrus</taxon>
    </lineage>
</organism>
<dbReference type="AlphaFoldDB" id="A0AAE0V9A6"/>
<comment type="caution">
    <text evidence="1">The sequence shown here is derived from an EMBL/GenBank/DDBJ whole genome shotgun (WGS) entry which is preliminary data.</text>
</comment>
<gene>
    <name evidence="1" type="ORF">QTP70_005722</name>
</gene>